<reference evidence="1 2" key="1">
    <citation type="submission" date="2019-10" db="EMBL/GenBank/DDBJ databases">
        <title>Nocardia macrotermitis sp. nov. and Nocardia aurantia sp. nov., isolated from the gut of fungus growing-termite Macrotermes natalensis.</title>
        <authorList>
            <person name="Benndorf R."/>
            <person name="Schwitalla J."/>
            <person name="Martin K."/>
            <person name="De Beer W."/>
            <person name="Kaster A.-K."/>
            <person name="Vollmers J."/>
            <person name="Poulsen M."/>
            <person name="Beemelmanns C."/>
        </authorList>
    </citation>
    <scope>NUCLEOTIDE SEQUENCE [LARGE SCALE GENOMIC DNA]</scope>
    <source>
        <strain evidence="1 2">RB56</strain>
    </source>
</reference>
<proteinExistence type="predicted"/>
<dbReference type="Proteomes" id="UP000431401">
    <property type="component" value="Unassembled WGS sequence"/>
</dbReference>
<protein>
    <submittedName>
        <fullName evidence="1">Uncharacterized protein</fullName>
    </submittedName>
</protein>
<comment type="caution">
    <text evidence="1">The sequence shown here is derived from an EMBL/GenBank/DDBJ whole genome shotgun (WGS) entry which is preliminary data.</text>
</comment>
<dbReference type="EMBL" id="WEGI01000010">
    <property type="protein sequence ID" value="MQY28916.1"/>
    <property type="molecule type" value="Genomic_DNA"/>
</dbReference>
<sequence>MPECDGKCSSGPRKDPALNIYQISARTGDSPDRIRHLRTAGHELYSQAWKSGTARNAPLRLEESKVRAWLETLRQQSNRQEEL</sequence>
<dbReference type="AlphaFoldDB" id="A0A7K0DT61"/>
<name>A0A7K0DT61_9NOCA</name>
<evidence type="ECO:0000313" key="2">
    <source>
        <dbReference type="Proteomes" id="UP000431401"/>
    </source>
</evidence>
<accession>A0A7K0DT61</accession>
<keyword evidence="2" id="KW-1185">Reference proteome</keyword>
<gene>
    <name evidence="1" type="ORF">NRB56_45010</name>
</gene>
<organism evidence="1 2">
    <name type="scientific">Nocardia aurantia</name>
    <dbReference type="NCBI Taxonomy" id="2585199"/>
    <lineage>
        <taxon>Bacteria</taxon>
        <taxon>Bacillati</taxon>
        <taxon>Actinomycetota</taxon>
        <taxon>Actinomycetes</taxon>
        <taxon>Mycobacteriales</taxon>
        <taxon>Nocardiaceae</taxon>
        <taxon>Nocardia</taxon>
    </lineage>
</organism>
<evidence type="ECO:0000313" key="1">
    <source>
        <dbReference type="EMBL" id="MQY28916.1"/>
    </source>
</evidence>